<dbReference type="Gene3D" id="3.40.50.2300">
    <property type="match status" value="1"/>
</dbReference>
<evidence type="ECO:0000256" key="1">
    <source>
        <dbReference type="ARBA" id="ARBA00022553"/>
    </source>
</evidence>
<accession>A0A920CHT6</accession>
<proteinExistence type="predicted"/>
<sequence length="237" mass="26316">MSDTTILVVEDERKIARLLQIELESEGYAVSLAPDGVEGWAAYKAGDIALVLLDVMLPGISGIDLLQRIRVVDAETPIIMLTAKGSVADKVTGLDLGANDYVTKPFDMEELLARIRVLLRKSPTSNGAPAAGEPDPDEWLCAADLRLNEATRQVERAGQEIVLTQREFDLLAVLLRHKRLVLGREQLLNQVWGFEYTGNTNVVDVYIRYVRKKVDEGFFPELIHTVRGVGYVLRDAT</sequence>
<feature type="modified residue" description="4-aspartylphosphate" evidence="6">
    <location>
        <position position="54"/>
    </location>
</feature>
<dbReference type="Gene3D" id="6.10.250.690">
    <property type="match status" value="1"/>
</dbReference>
<dbReference type="Pfam" id="PF00486">
    <property type="entry name" value="Trans_reg_C"/>
    <property type="match status" value="1"/>
</dbReference>
<dbReference type="Proteomes" id="UP000678895">
    <property type="component" value="Unassembled WGS sequence"/>
</dbReference>
<protein>
    <submittedName>
        <fullName evidence="10">Transcriptional regulatory protein YkoG</fullName>
    </submittedName>
</protein>
<dbReference type="InterPro" id="IPR036388">
    <property type="entry name" value="WH-like_DNA-bd_sf"/>
</dbReference>
<evidence type="ECO:0000256" key="5">
    <source>
        <dbReference type="ARBA" id="ARBA00023163"/>
    </source>
</evidence>
<evidence type="ECO:0000313" key="10">
    <source>
        <dbReference type="EMBL" id="GIO40811.1"/>
    </source>
</evidence>
<feature type="domain" description="Response regulatory" evidence="8">
    <location>
        <begin position="5"/>
        <end position="119"/>
    </location>
</feature>
<keyword evidence="4 7" id="KW-0238">DNA-binding</keyword>
<evidence type="ECO:0000256" key="4">
    <source>
        <dbReference type="ARBA" id="ARBA00023125"/>
    </source>
</evidence>
<reference evidence="10" key="1">
    <citation type="submission" date="2021-03" db="EMBL/GenBank/DDBJ databases">
        <title>Antimicrobial resistance genes in bacteria isolated from Japanese honey, and their potential for conferring macrolide and lincosamide resistance in the American foulbrood pathogen Paenibacillus larvae.</title>
        <authorList>
            <person name="Okamoto M."/>
            <person name="Kumagai M."/>
            <person name="Kanamori H."/>
            <person name="Takamatsu D."/>
        </authorList>
    </citation>
    <scope>NUCLEOTIDE SEQUENCE</scope>
    <source>
        <strain evidence="10">J41TS4</strain>
    </source>
</reference>
<feature type="domain" description="OmpR/PhoB-type" evidence="9">
    <location>
        <begin position="137"/>
        <end position="235"/>
    </location>
</feature>
<evidence type="ECO:0000256" key="6">
    <source>
        <dbReference type="PROSITE-ProRule" id="PRU00169"/>
    </source>
</evidence>
<evidence type="ECO:0000256" key="2">
    <source>
        <dbReference type="ARBA" id="ARBA00023012"/>
    </source>
</evidence>
<organism evidence="10 11">
    <name type="scientific">Paenibacillus apis</name>
    <dbReference type="NCBI Taxonomy" id="1792174"/>
    <lineage>
        <taxon>Bacteria</taxon>
        <taxon>Bacillati</taxon>
        <taxon>Bacillota</taxon>
        <taxon>Bacilli</taxon>
        <taxon>Bacillales</taxon>
        <taxon>Paenibacillaceae</taxon>
        <taxon>Paenibacillus</taxon>
    </lineage>
</organism>
<dbReference type="InterPro" id="IPR001789">
    <property type="entry name" value="Sig_transdc_resp-reg_receiver"/>
</dbReference>
<dbReference type="CDD" id="cd17574">
    <property type="entry name" value="REC_OmpR"/>
    <property type="match status" value="1"/>
</dbReference>
<dbReference type="GO" id="GO:0000976">
    <property type="term" value="F:transcription cis-regulatory region binding"/>
    <property type="evidence" value="ECO:0007669"/>
    <property type="project" value="TreeGrafter"/>
</dbReference>
<comment type="caution">
    <text evidence="10">The sequence shown here is derived from an EMBL/GenBank/DDBJ whole genome shotgun (WGS) entry which is preliminary data.</text>
</comment>
<dbReference type="InterPro" id="IPR011006">
    <property type="entry name" value="CheY-like_superfamily"/>
</dbReference>
<dbReference type="CDD" id="cd00383">
    <property type="entry name" value="trans_reg_C"/>
    <property type="match status" value="1"/>
</dbReference>
<dbReference type="SMART" id="SM00448">
    <property type="entry name" value="REC"/>
    <property type="match status" value="1"/>
</dbReference>
<dbReference type="InterPro" id="IPR039420">
    <property type="entry name" value="WalR-like"/>
</dbReference>
<keyword evidence="5" id="KW-0804">Transcription</keyword>
<keyword evidence="1 6" id="KW-0597">Phosphoprotein</keyword>
<evidence type="ECO:0000256" key="3">
    <source>
        <dbReference type="ARBA" id="ARBA00023015"/>
    </source>
</evidence>
<dbReference type="AlphaFoldDB" id="A0A920CHT6"/>
<keyword evidence="2" id="KW-0902">Two-component regulatory system</keyword>
<dbReference type="EMBL" id="BORS01000002">
    <property type="protein sequence ID" value="GIO40811.1"/>
    <property type="molecule type" value="Genomic_DNA"/>
</dbReference>
<dbReference type="FunFam" id="1.10.10.10:FF:000005">
    <property type="entry name" value="Two-component system response regulator"/>
    <property type="match status" value="1"/>
</dbReference>
<dbReference type="GO" id="GO:0006355">
    <property type="term" value="P:regulation of DNA-templated transcription"/>
    <property type="evidence" value="ECO:0007669"/>
    <property type="project" value="InterPro"/>
</dbReference>
<dbReference type="GO" id="GO:0000156">
    <property type="term" value="F:phosphorelay response regulator activity"/>
    <property type="evidence" value="ECO:0007669"/>
    <property type="project" value="TreeGrafter"/>
</dbReference>
<gene>
    <name evidence="10" type="primary">ykoG</name>
    <name evidence="10" type="ORF">J41TS4_05690</name>
</gene>
<evidence type="ECO:0000259" key="8">
    <source>
        <dbReference type="PROSITE" id="PS50110"/>
    </source>
</evidence>
<dbReference type="GO" id="GO:0005829">
    <property type="term" value="C:cytosol"/>
    <property type="evidence" value="ECO:0007669"/>
    <property type="project" value="TreeGrafter"/>
</dbReference>
<keyword evidence="11" id="KW-1185">Reference proteome</keyword>
<dbReference type="PROSITE" id="PS50110">
    <property type="entry name" value="RESPONSE_REGULATORY"/>
    <property type="match status" value="1"/>
</dbReference>
<evidence type="ECO:0000256" key="7">
    <source>
        <dbReference type="PROSITE-ProRule" id="PRU01091"/>
    </source>
</evidence>
<dbReference type="PANTHER" id="PTHR48111">
    <property type="entry name" value="REGULATOR OF RPOS"/>
    <property type="match status" value="1"/>
</dbReference>
<dbReference type="PANTHER" id="PTHR48111:SF22">
    <property type="entry name" value="REGULATOR OF RPOS"/>
    <property type="match status" value="1"/>
</dbReference>
<dbReference type="RefSeq" id="WP_301624728.1">
    <property type="nucleotide sequence ID" value="NZ_BORS01000002.1"/>
</dbReference>
<dbReference type="SUPFAM" id="SSF52172">
    <property type="entry name" value="CheY-like"/>
    <property type="match status" value="1"/>
</dbReference>
<evidence type="ECO:0000259" key="9">
    <source>
        <dbReference type="PROSITE" id="PS51755"/>
    </source>
</evidence>
<evidence type="ECO:0000313" key="11">
    <source>
        <dbReference type="Proteomes" id="UP000678895"/>
    </source>
</evidence>
<dbReference type="PROSITE" id="PS51755">
    <property type="entry name" value="OMPR_PHOB"/>
    <property type="match status" value="1"/>
</dbReference>
<dbReference type="FunFam" id="3.40.50.2300:FF:000001">
    <property type="entry name" value="DNA-binding response regulator PhoB"/>
    <property type="match status" value="1"/>
</dbReference>
<dbReference type="Gene3D" id="1.10.10.10">
    <property type="entry name" value="Winged helix-like DNA-binding domain superfamily/Winged helix DNA-binding domain"/>
    <property type="match status" value="1"/>
</dbReference>
<dbReference type="Pfam" id="PF00072">
    <property type="entry name" value="Response_reg"/>
    <property type="match status" value="1"/>
</dbReference>
<feature type="DNA-binding region" description="OmpR/PhoB-type" evidence="7">
    <location>
        <begin position="137"/>
        <end position="235"/>
    </location>
</feature>
<name>A0A920CHT6_9BACL</name>
<dbReference type="GO" id="GO:0032993">
    <property type="term" value="C:protein-DNA complex"/>
    <property type="evidence" value="ECO:0007669"/>
    <property type="project" value="TreeGrafter"/>
</dbReference>
<keyword evidence="3" id="KW-0805">Transcription regulation</keyword>
<dbReference type="SMART" id="SM00862">
    <property type="entry name" value="Trans_reg_C"/>
    <property type="match status" value="1"/>
</dbReference>
<dbReference type="InterPro" id="IPR001867">
    <property type="entry name" value="OmpR/PhoB-type_DNA-bd"/>
</dbReference>